<dbReference type="Pfam" id="PF22817">
    <property type="entry name" value="ApeP-like"/>
    <property type="match status" value="1"/>
</dbReference>
<dbReference type="AlphaFoldDB" id="A0A246WRP7"/>
<dbReference type="RefSeq" id="WP_088751258.1">
    <property type="nucleotide sequence ID" value="NZ_NJGU01000006.1"/>
</dbReference>
<dbReference type="CDD" id="cd01289">
    <property type="entry name" value="FabA_like"/>
    <property type="match status" value="1"/>
</dbReference>
<dbReference type="SUPFAM" id="SSF54637">
    <property type="entry name" value="Thioesterase/thiol ester dehydrase-isomerase"/>
    <property type="match status" value="1"/>
</dbReference>
<dbReference type="Proteomes" id="UP000197596">
    <property type="component" value="Unassembled WGS sequence"/>
</dbReference>
<evidence type="ECO:0000313" key="2">
    <source>
        <dbReference type="Proteomes" id="UP000197596"/>
    </source>
</evidence>
<gene>
    <name evidence="1" type="ORF">CEJ42_12335</name>
</gene>
<proteinExistence type="predicted"/>
<dbReference type="InterPro" id="IPR016776">
    <property type="entry name" value="ApeP-like_dehydratase"/>
</dbReference>
<dbReference type="EMBL" id="NJGU01000006">
    <property type="protein sequence ID" value="OWY28762.1"/>
    <property type="molecule type" value="Genomic_DNA"/>
</dbReference>
<evidence type="ECO:0000313" key="1">
    <source>
        <dbReference type="EMBL" id="OWY28762.1"/>
    </source>
</evidence>
<accession>A0A246WRP7</accession>
<reference evidence="1 2" key="1">
    <citation type="submission" date="2017-06" db="EMBL/GenBank/DDBJ databases">
        <title>Herbaspirillum phytohormonus sp. nov., isolated from the root nodule of Robinia pseudoacacia in lead-zinc mine.</title>
        <authorList>
            <person name="Fan M."/>
            <person name="Lin Y."/>
        </authorList>
    </citation>
    <scope>NUCLEOTIDE SEQUENCE [LARGE SCALE GENOMIC DNA]</scope>
    <source>
        <strain evidence="1 2">HZ10</strain>
    </source>
</reference>
<protein>
    <submittedName>
        <fullName evidence="1">3-hydroxylacyl-ACP dehydratase</fullName>
    </submittedName>
</protein>
<comment type="caution">
    <text evidence="1">The sequence shown here is derived from an EMBL/GenBank/DDBJ whole genome shotgun (WGS) entry which is preliminary data.</text>
</comment>
<dbReference type="InterPro" id="IPR029069">
    <property type="entry name" value="HotDog_dom_sf"/>
</dbReference>
<organism evidence="1 2">
    <name type="scientific">Herbaspirillum robiniae</name>
    <dbReference type="NCBI Taxonomy" id="2014887"/>
    <lineage>
        <taxon>Bacteria</taxon>
        <taxon>Pseudomonadati</taxon>
        <taxon>Pseudomonadota</taxon>
        <taxon>Betaproteobacteria</taxon>
        <taxon>Burkholderiales</taxon>
        <taxon>Oxalobacteraceae</taxon>
        <taxon>Herbaspirillum</taxon>
    </lineage>
</organism>
<name>A0A246WRP7_9BURK</name>
<dbReference type="PIRSF" id="PIRSF020565">
    <property type="entry name" value="3Ho_Ac_ACP_DH_prd"/>
    <property type="match status" value="1"/>
</dbReference>
<dbReference type="Gene3D" id="3.10.129.10">
    <property type="entry name" value="Hotdog Thioesterase"/>
    <property type="match status" value="1"/>
</dbReference>
<sequence length="156" mass="16690">MAPQTVAIPPIEQLLPHAAPMILIDRVNAVSEEALEAEVEIRPGSLFHDGAGVGAWVGIEYMAQAIAAWAGYHALLRGETVKIGFLLGSRRYACAVPEFATGSRLKVDVKLLLQAENGLGSFECAISDLSTQQELAQATVSVFQPHDATQYQEGMA</sequence>